<dbReference type="InterPro" id="IPR003672">
    <property type="entry name" value="CobN/Mg_chltase"/>
</dbReference>
<comment type="caution">
    <text evidence="2">The sequence shown here is derived from an EMBL/GenBank/DDBJ whole genome shotgun (WGS) entry which is preliminary data.</text>
</comment>
<evidence type="ECO:0000313" key="2">
    <source>
        <dbReference type="EMBL" id="ETJ45570.1"/>
    </source>
</evidence>
<reference evidence="2" key="1">
    <citation type="submission" date="2013-12" db="EMBL/GenBank/DDBJ databases">
        <title>A Varibaculum cambriense genome reconstructed from a premature infant gut community with otherwise low bacterial novelty that shifts toward anaerobic metabolism during the third week of life.</title>
        <authorList>
            <person name="Brown C.T."/>
            <person name="Sharon I."/>
            <person name="Thomas B.C."/>
            <person name="Castelle C.J."/>
            <person name="Morowitz M.J."/>
            <person name="Banfield J.F."/>
        </authorList>
    </citation>
    <scope>NUCLEOTIDE SEQUENCE</scope>
</reference>
<name>W1YUY6_9ZZZZ</name>
<dbReference type="Pfam" id="PF02514">
    <property type="entry name" value="CobN-Mg_chel"/>
    <property type="match status" value="1"/>
</dbReference>
<sequence>VSGLEVIPLEELQRPRIDVMGRISGLIRDMMPTAIGWLDKAVEMVAELDESLEDNYVKKHIHDDVDWLVEQGEDPLLATKKARLRIFGDPPQAYGTG</sequence>
<dbReference type="AlphaFoldDB" id="W1YUY6"/>
<protein>
    <submittedName>
        <fullName evidence="2">CobN/magnesium chelatase</fullName>
    </submittedName>
</protein>
<gene>
    <name evidence="2" type="ORF">Q604_UNBC00444G0001</name>
</gene>
<evidence type="ECO:0000259" key="1">
    <source>
        <dbReference type="Pfam" id="PF02514"/>
    </source>
</evidence>
<feature type="non-terminal residue" evidence="2">
    <location>
        <position position="1"/>
    </location>
</feature>
<organism evidence="2">
    <name type="scientific">human gut metagenome</name>
    <dbReference type="NCBI Taxonomy" id="408170"/>
    <lineage>
        <taxon>unclassified sequences</taxon>
        <taxon>metagenomes</taxon>
        <taxon>organismal metagenomes</taxon>
    </lineage>
</organism>
<dbReference type="PANTHER" id="PTHR44119:SF4">
    <property type="entry name" value="AEROBIC COBALTOCHELATASE SUBUNIT COBN"/>
    <property type="match status" value="1"/>
</dbReference>
<feature type="domain" description="CobN/magnesium chelatase" evidence="1">
    <location>
        <begin position="1"/>
        <end position="97"/>
    </location>
</feature>
<dbReference type="EMBL" id="AZMM01000444">
    <property type="protein sequence ID" value="ETJ45570.1"/>
    <property type="molecule type" value="Genomic_DNA"/>
</dbReference>
<accession>W1YUY6</accession>
<dbReference type="PANTHER" id="PTHR44119">
    <property type="entry name" value="MAGNESIUM-CHELATASE SUBUNIT CHLH, CHLOROPLASTIC"/>
    <property type="match status" value="1"/>
</dbReference>
<feature type="non-terminal residue" evidence="2">
    <location>
        <position position="97"/>
    </location>
</feature>
<proteinExistence type="predicted"/>